<protein>
    <submittedName>
        <fullName evidence="9">MFS transporter, DHA1 family, multidrug resistance protein</fullName>
    </submittedName>
</protein>
<evidence type="ECO:0000256" key="4">
    <source>
        <dbReference type="ARBA" id="ARBA00022692"/>
    </source>
</evidence>
<keyword evidence="3" id="KW-1003">Cell membrane</keyword>
<feature type="transmembrane region" description="Helical" evidence="7">
    <location>
        <begin position="15"/>
        <end position="39"/>
    </location>
</feature>
<feature type="transmembrane region" description="Helical" evidence="7">
    <location>
        <begin position="260"/>
        <end position="279"/>
    </location>
</feature>
<dbReference type="OrthoDB" id="65739at2"/>
<evidence type="ECO:0000256" key="5">
    <source>
        <dbReference type="ARBA" id="ARBA00022989"/>
    </source>
</evidence>
<dbReference type="Gene3D" id="1.20.1250.20">
    <property type="entry name" value="MFS general substrate transporter like domains"/>
    <property type="match status" value="2"/>
</dbReference>
<dbReference type="GO" id="GO:0005886">
    <property type="term" value="C:plasma membrane"/>
    <property type="evidence" value="ECO:0007669"/>
    <property type="project" value="UniProtKB-SubCell"/>
</dbReference>
<dbReference type="InterPro" id="IPR036259">
    <property type="entry name" value="MFS_trans_sf"/>
</dbReference>
<evidence type="ECO:0000256" key="3">
    <source>
        <dbReference type="ARBA" id="ARBA00022475"/>
    </source>
</evidence>
<evidence type="ECO:0000313" key="10">
    <source>
        <dbReference type="Proteomes" id="UP000199376"/>
    </source>
</evidence>
<dbReference type="PANTHER" id="PTHR43414">
    <property type="entry name" value="MULTIDRUG RESISTANCE PROTEIN MDTG"/>
    <property type="match status" value="1"/>
</dbReference>
<gene>
    <name evidence="9" type="ORF">SAMN05660453_0592</name>
</gene>
<dbReference type="PROSITE" id="PS50850">
    <property type="entry name" value="MFS"/>
    <property type="match status" value="1"/>
</dbReference>
<feature type="transmembrane region" description="Helical" evidence="7">
    <location>
        <begin position="357"/>
        <end position="376"/>
    </location>
</feature>
<dbReference type="Proteomes" id="UP000199376">
    <property type="component" value="Unassembled WGS sequence"/>
</dbReference>
<evidence type="ECO:0000256" key="7">
    <source>
        <dbReference type="SAM" id="Phobius"/>
    </source>
</evidence>
<comment type="subcellular location">
    <subcellularLocation>
        <location evidence="1">Cell membrane</location>
        <topology evidence="1">Multi-pass membrane protein</topology>
    </subcellularLocation>
</comment>
<organism evidence="9 10">
    <name type="scientific">Fructobacillus durionis</name>
    <dbReference type="NCBI Taxonomy" id="283737"/>
    <lineage>
        <taxon>Bacteria</taxon>
        <taxon>Bacillati</taxon>
        <taxon>Bacillota</taxon>
        <taxon>Bacilli</taxon>
        <taxon>Lactobacillales</taxon>
        <taxon>Lactobacillaceae</taxon>
        <taxon>Fructobacillus</taxon>
    </lineage>
</organism>
<feature type="transmembrane region" description="Helical" evidence="7">
    <location>
        <begin position="172"/>
        <end position="191"/>
    </location>
</feature>
<dbReference type="Pfam" id="PF07690">
    <property type="entry name" value="MFS_1"/>
    <property type="match status" value="1"/>
</dbReference>
<dbReference type="InterPro" id="IPR011701">
    <property type="entry name" value="MFS"/>
</dbReference>
<evidence type="ECO:0000256" key="2">
    <source>
        <dbReference type="ARBA" id="ARBA00022448"/>
    </source>
</evidence>
<feature type="transmembrane region" description="Helical" evidence="7">
    <location>
        <begin position="142"/>
        <end position="166"/>
    </location>
</feature>
<feature type="transmembrane region" description="Helical" evidence="7">
    <location>
        <begin position="382"/>
        <end position="400"/>
    </location>
</feature>
<feature type="transmembrane region" description="Helical" evidence="7">
    <location>
        <begin position="51"/>
        <end position="72"/>
    </location>
</feature>
<reference evidence="9 10" key="1">
    <citation type="submission" date="2016-10" db="EMBL/GenBank/DDBJ databases">
        <authorList>
            <person name="de Groot N.N."/>
        </authorList>
    </citation>
    <scope>NUCLEOTIDE SEQUENCE [LARGE SCALE GENOMIC DNA]</scope>
    <source>
        <strain evidence="9 10">DSM 19113</strain>
    </source>
</reference>
<evidence type="ECO:0000259" key="8">
    <source>
        <dbReference type="PROSITE" id="PS50850"/>
    </source>
</evidence>
<dbReference type="STRING" id="283737.SAMN05660453_0592"/>
<dbReference type="EMBL" id="FOLI01000001">
    <property type="protein sequence ID" value="SFB89394.1"/>
    <property type="molecule type" value="Genomic_DNA"/>
</dbReference>
<keyword evidence="4 7" id="KW-0812">Transmembrane</keyword>
<evidence type="ECO:0000313" key="9">
    <source>
        <dbReference type="EMBL" id="SFB89394.1"/>
    </source>
</evidence>
<dbReference type="GO" id="GO:0022857">
    <property type="term" value="F:transmembrane transporter activity"/>
    <property type="evidence" value="ECO:0007669"/>
    <property type="project" value="InterPro"/>
</dbReference>
<feature type="transmembrane region" description="Helical" evidence="7">
    <location>
        <begin position="108"/>
        <end position="130"/>
    </location>
</feature>
<feature type="transmembrane region" description="Helical" evidence="7">
    <location>
        <begin position="222"/>
        <end position="248"/>
    </location>
</feature>
<dbReference type="SUPFAM" id="SSF103473">
    <property type="entry name" value="MFS general substrate transporter"/>
    <property type="match status" value="2"/>
</dbReference>
<dbReference type="InterPro" id="IPR020846">
    <property type="entry name" value="MFS_dom"/>
</dbReference>
<feature type="transmembrane region" description="Helical" evidence="7">
    <location>
        <begin position="84"/>
        <end position="102"/>
    </location>
</feature>
<dbReference type="RefSeq" id="WP_091501878.1">
    <property type="nucleotide sequence ID" value="NZ_FOLI01000001.1"/>
</dbReference>
<name>A0A1I1EQK1_9LACO</name>
<evidence type="ECO:0000256" key="1">
    <source>
        <dbReference type="ARBA" id="ARBA00004651"/>
    </source>
</evidence>
<dbReference type="PANTHER" id="PTHR43414:SF1">
    <property type="entry name" value="PEPTIDE PERMEASE"/>
    <property type="match status" value="1"/>
</dbReference>
<dbReference type="PRINTS" id="PR01035">
    <property type="entry name" value="TCRTETA"/>
</dbReference>
<dbReference type="InterPro" id="IPR001958">
    <property type="entry name" value="Tet-R_TetA/multi-R_MdtG-like"/>
</dbReference>
<keyword evidence="2" id="KW-0813">Transport</keyword>
<evidence type="ECO:0000256" key="6">
    <source>
        <dbReference type="ARBA" id="ARBA00023136"/>
    </source>
</evidence>
<keyword evidence="10" id="KW-1185">Reference proteome</keyword>
<feature type="transmembrane region" description="Helical" evidence="7">
    <location>
        <begin position="291"/>
        <end position="309"/>
    </location>
</feature>
<sequence length="407" mass="44488">MANENKAINWKRNVWIVWIAVFMTGIAFSEILPFLSLYIKTLGDFSRQELNFYSGAAFAVTFMVSAIVSPLWGKLADKKGRKLMMLRAALGLGVLMAFNGFAQNIWQLLLFRAIQGGLGGFVSNANALIATQAPRDQVGRTLGIVTTGFTGGNLIGPLVGGALASFMSYRMIFLITAVIFGIVFIFILLFVEEEAPQAAQQTTDDSEPAPSHKFRDLPNKNLLLGLFVTTALVQTVNMSINPIVALFVHEVLHGQSNITFITGVVAAMPGCATFIFAPWFGRLGDRIGTKYMIQAGFILAVLAFFPTAFVSTVFWLIFCRFAVGIADATLMPGVQTLLSRNTPKEMVSLVFSYNQSFMYIGAVAGPMAGTVIASIFDYRAIFIFSAIVMVINGTLFYFNVARKETIK</sequence>
<accession>A0A1I1EQK1</accession>
<proteinExistence type="predicted"/>
<keyword evidence="5 7" id="KW-1133">Transmembrane helix</keyword>
<dbReference type="AlphaFoldDB" id="A0A1I1EQK1"/>
<keyword evidence="6 7" id="KW-0472">Membrane</keyword>
<feature type="domain" description="Major facilitator superfamily (MFS) profile" evidence="8">
    <location>
        <begin position="13"/>
        <end position="404"/>
    </location>
</feature>